<dbReference type="PROSITE" id="PS00518">
    <property type="entry name" value="ZF_RING_1"/>
    <property type="match status" value="1"/>
</dbReference>
<evidence type="ECO:0000256" key="7">
    <source>
        <dbReference type="ARBA" id="ARBA00022833"/>
    </source>
</evidence>
<dbReference type="InterPro" id="IPR001841">
    <property type="entry name" value="Znf_RING"/>
</dbReference>
<dbReference type="Gene3D" id="3.30.40.10">
    <property type="entry name" value="Zinc/RING finger domain, C3HC4 (zinc finger)"/>
    <property type="match status" value="1"/>
</dbReference>
<evidence type="ECO:0000256" key="5">
    <source>
        <dbReference type="ARBA" id="ARBA00022801"/>
    </source>
</evidence>
<dbReference type="InterPro" id="IPR050628">
    <property type="entry name" value="SNF2_RAD54_helicase_TF"/>
</dbReference>
<dbReference type="InterPro" id="IPR049730">
    <property type="entry name" value="SNF2/RAD54-like_C"/>
</dbReference>
<keyword evidence="7" id="KW-0862">Zinc</keyword>
<keyword evidence="3" id="KW-0547">Nucleotide-binding</keyword>
<evidence type="ECO:0000313" key="12">
    <source>
        <dbReference type="Proteomes" id="UP001305779"/>
    </source>
</evidence>
<name>A0ABR0ETJ7_ZASCE</name>
<comment type="similarity">
    <text evidence="1">Belongs to the SNF2/RAD54 helicase family.</text>
</comment>
<keyword evidence="12" id="KW-1185">Reference proteome</keyword>
<evidence type="ECO:0000256" key="6">
    <source>
        <dbReference type="ARBA" id="ARBA00022806"/>
    </source>
</evidence>
<sequence length="276" mass="30998">MKVKFSKSEQRQYRRIMKRSRKAIDDAVSGRTGASSRQTMLKVLLRLRIFCNQGTFTSEETHEIDDALDADEQLTLLEEQEAAFCDACSSAVTMLNQLEDPTSGVLGQCSHMLCRTCYDDRAQETGDSANYDCPVCEKRTRLEQLQTGSGIEHGARALSQHSSKLNALTDDLLKSQGSETPEKRLNITAASRVHILEPQWNPAVEDQAVGRAVRLGQLKNATVIRYIVEDSVEKTNKQIQGYQKRKMRLAAGGFEHRYDIVPEENIRLNAAYLAQT</sequence>
<dbReference type="PANTHER" id="PTHR45626">
    <property type="entry name" value="TRANSCRIPTION TERMINATION FACTOR 2-RELATED"/>
    <property type="match status" value="1"/>
</dbReference>
<accession>A0ABR0ETJ7</accession>
<evidence type="ECO:0000256" key="3">
    <source>
        <dbReference type="ARBA" id="ARBA00022741"/>
    </source>
</evidence>
<organism evidence="11 12">
    <name type="scientific">Zasmidium cellare</name>
    <name type="common">Wine cellar mold</name>
    <name type="synonym">Racodium cellare</name>
    <dbReference type="NCBI Taxonomy" id="395010"/>
    <lineage>
        <taxon>Eukaryota</taxon>
        <taxon>Fungi</taxon>
        <taxon>Dikarya</taxon>
        <taxon>Ascomycota</taxon>
        <taxon>Pezizomycotina</taxon>
        <taxon>Dothideomycetes</taxon>
        <taxon>Dothideomycetidae</taxon>
        <taxon>Mycosphaerellales</taxon>
        <taxon>Mycosphaerellaceae</taxon>
        <taxon>Zasmidium</taxon>
    </lineage>
</organism>
<keyword evidence="4 9" id="KW-0863">Zinc-finger</keyword>
<dbReference type="PROSITE" id="PS50089">
    <property type="entry name" value="ZF_RING_2"/>
    <property type="match status" value="1"/>
</dbReference>
<proteinExistence type="inferred from homology"/>
<keyword evidence="8" id="KW-0067">ATP-binding</keyword>
<comment type="caution">
    <text evidence="11">The sequence shown here is derived from an EMBL/GenBank/DDBJ whole genome shotgun (WGS) entry which is preliminary data.</text>
</comment>
<reference evidence="11 12" key="1">
    <citation type="journal article" date="2023" name="G3 (Bethesda)">
        <title>A chromosome-level genome assembly of Zasmidium syzygii isolated from banana leaves.</title>
        <authorList>
            <person name="van Westerhoven A.C."/>
            <person name="Mehrabi R."/>
            <person name="Talebi R."/>
            <person name="Steentjes M.B.F."/>
            <person name="Corcolon B."/>
            <person name="Chong P.A."/>
            <person name="Kema G.H.J."/>
            <person name="Seidl M.F."/>
        </authorList>
    </citation>
    <scope>NUCLEOTIDE SEQUENCE [LARGE SCALE GENOMIC DNA]</scope>
    <source>
        <strain evidence="11 12">P124</strain>
    </source>
</reference>
<dbReference type="InterPro" id="IPR013083">
    <property type="entry name" value="Znf_RING/FYVE/PHD"/>
</dbReference>
<evidence type="ECO:0000259" key="10">
    <source>
        <dbReference type="PROSITE" id="PS50089"/>
    </source>
</evidence>
<dbReference type="EMBL" id="JAXOVC010000003">
    <property type="protein sequence ID" value="KAK4504521.1"/>
    <property type="molecule type" value="Genomic_DNA"/>
</dbReference>
<dbReference type="Gene3D" id="3.40.50.300">
    <property type="entry name" value="P-loop containing nucleotide triphosphate hydrolases"/>
    <property type="match status" value="1"/>
</dbReference>
<dbReference type="Proteomes" id="UP001305779">
    <property type="component" value="Unassembled WGS sequence"/>
</dbReference>
<dbReference type="CDD" id="cd18793">
    <property type="entry name" value="SF2_C_SNF"/>
    <property type="match status" value="1"/>
</dbReference>
<evidence type="ECO:0000256" key="2">
    <source>
        <dbReference type="ARBA" id="ARBA00022723"/>
    </source>
</evidence>
<evidence type="ECO:0000256" key="9">
    <source>
        <dbReference type="PROSITE-ProRule" id="PRU00175"/>
    </source>
</evidence>
<evidence type="ECO:0000256" key="1">
    <source>
        <dbReference type="ARBA" id="ARBA00007025"/>
    </source>
</evidence>
<evidence type="ECO:0000313" key="11">
    <source>
        <dbReference type="EMBL" id="KAK4504521.1"/>
    </source>
</evidence>
<keyword evidence="5" id="KW-0378">Hydrolase</keyword>
<keyword evidence="2" id="KW-0479">Metal-binding</keyword>
<protein>
    <recommendedName>
        <fullName evidence="10">RING-type domain-containing protein</fullName>
    </recommendedName>
</protein>
<keyword evidence="6" id="KW-0347">Helicase</keyword>
<dbReference type="InterPro" id="IPR027417">
    <property type="entry name" value="P-loop_NTPase"/>
</dbReference>
<dbReference type="InterPro" id="IPR017907">
    <property type="entry name" value="Znf_RING_CS"/>
</dbReference>
<feature type="domain" description="RING-type" evidence="10">
    <location>
        <begin position="85"/>
        <end position="137"/>
    </location>
</feature>
<dbReference type="SUPFAM" id="SSF57850">
    <property type="entry name" value="RING/U-box"/>
    <property type="match status" value="1"/>
</dbReference>
<evidence type="ECO:0000256" key="4">
    <source>
        <dbReference type="ARBA" id="ARBA00022771"/>
    </source>
</evidence>
<gene>
    <name evidence="11" type="ORF">PRZ48_005437</name>
</gene>
<dbReference type="SUPFAM" id="SSF52540">
    <property type="entry name" value="P-loop containing nucleoside triphosphate hydrolases"/>
    <property type="match status" value="1"/>
</dbReference>
<evidence type="ECO:0000256" key="8">
    <source>
        <dbReference type="ARBA" id="ARBA00022840"/>
    </source>
</evidence>